<evidence type="ECO:0000313" key="2">
    <source>
        <dbReference type="EMBL" id="TDS57890.1"/>
    </source>
</evidence>
<accession>A0A4R7F0Y1</accession>
<dbReference type="Proteomes" id="UP000295215">
    <property type="component" value="Unassembled WGS sequence"/>
</dbReference>
<organism evidence="2 3">
    <name type="scientific">Myroides indicus</name>
    <dbReference type="NCBI Taxonomy" id="1323422"/>
    <lineage>
        <taxon>Bacteria</taxon>
        <taxon>Pseudomonadati</taxon>
        <taxon>Bacteroidota</taxon>
        <taxon>Flavobacteriia</taxon>
        <taxon>Flavobacteriales</taxon>
        <taxon>Flavobacteriaceae</taxon>
        <taxon>Myroides</taxon>
    </lineage>
</organism>
<keyword evidence="1" id="KW-0732">Signal</keyword>
<proteinExistence type="predicted"/>
<dbReference type="OrthoDB" id="1114455at2"/>
<protein>
    <submittedName>
        <fullName evidence="2">Type IX secretion system PorP/SprF family membrane protein</fullName>
    </submittedName>
</protein>
<sequence>MNRIYLLLGLMVLGGVQSTLQAQQNPQYTQYMYNMSVINPAYAGSKESLSMGLLYRKQWVGFEGAPATGTFFGHTRVGKNVGLGLSFINDKLGPITENNVYGDFSYTLDLGREHKLALGLKAGATFHNAKLLSEVGVYDQMDPDDPAFGEDSNSTLFNFGLGAYYYTDRYYVGLGMPNMLKGYYLNYDGRQFGQEELHMFLTGGYVFDLDRDWKLKPSAMVKYGFNAPMSFDVSLNAMYANKLEGGITYRKDDAIGGMLNYRITKSLRIGYAYDYITSDIRREAKGSHEFILLYDLFFSKRVSSSSRYF</sequence>
<dbReference type="EMBL" id="SOAG01000014">
    <property type="protein sequence ID" value="TDS57890.1"/>
    <property type="molecule type" value="Genomic_DNA"/>
</dbReference>
<feature type="chain" id="PRO_5020180893" evidence="1">
    <location>
        <begin position="23"/>
        <end position="309"/>
    </location>
</feature>
<dbReference type="NCBIfam" id="TIGR03519">
    <property type="entry name" value="T9SS_PorP_fam"/>
    <property type="match status" value="1"/>
</dbReference>
<dbReference type="InterPro" id="IPR019861">
    <property type="entry name" value="PorP/SprF_Bacteroidetes"/>
</dbReference>
<feature type="signal peptide" evidence="1">
    <location>
        <begin position="1"/>
        <end position="22"/>
    </location>
</feature>
<evidence type="ECO:0000256" key="1">
    <source>
        <dbReference type="SAM" id="SignalP"/>
    </source>
</evidence>
<name>A0A4R7F0Y1_9FLAO</name>
<reference evidence="2 3" key="1">
    <citation type="submission" date="2019-03" db="EMBL/GenBank/DDBJ databases">
        <title>Genomic Encyclopedia of Archaeal and Bacterial Type Strains, Phase II (KMG-II): from individual species to whole genera.</title>
        <authorList>
            <person name="Goeker M."/>
        </authorList>
    </citation>
    <scope>NUCLEOTIDE SEQUENCE [LARGE SCALE GENOMIC DNA]</scope>
    <source>
        <strain evidence="2 3">DSM 28213</strain>
    </source>
</reference>
<dbReference type="RefSeq" id="WP_133712643.1">
    <property type="nucleotide sequence ID" value="NZ_SOAG01000014.1"/>
</dbReference>
<gene>
    <name evidence="2" type="ORF">C8P70_11423</name>
</gene>
<dbReference type="Pfam" id="PF11751">
    <property type="entry name" value="PorP_SprF"/>
    <property type="match status" value="1"/>
</dbReference>
<comment type="caution">
    <text evidence="2">The sequence shown here is derived from an EMBL/GenBank/DDBJ whole genome shotgun (WGS) entry which is preliminary data.</text>
</comment>
<evidence type="ECO:0000313" key="3">
    <source>
        <dbReference type="Proteomes" id="UP000295215"/>
    </source>
</evidence>
<keyword evidence="3" id="KW-1185">Reference proteome</keyword>
<dbReference type="AlphaFoldDB" id="A0A4R7F0Y1"/>